<dbReference type="GO" id="GO:0008033">
    <property type="term" value="P:tRNA processing"/>
    <property type="evidence" value="ECO:0007669"/>
    <property type="project" value="UniProtKB-KW"/>
</dbReference>
<dbReference type="GO" id="GO:0005524">
    <property type="term" value="F:ATP binding"/>
    <property type="evidence" value="ECO:0007669"/>
    <property type="project" value="UniProtKB-UniRule"/>
</dbReference>
<evidence type="ECO:0000256" key="12">
    <source>
        <dbReference type="ARBA" id="ARBA00048366"/>
    </source>
</evidence>
<name>A0A841QZL8_9FIRM</name>
<dbReference type="FunFam" id="3.90.870.10:FF:000009">
    <property type="entry name" value="Threonylcarbamoyl-AMP synthase, putative"/>
    <property type="match status" value="1"/>
</dbReference>
<dbReference type="Pfam" id="PF01300">
    <property type="entry name" value="Sua5_yciO_yrdC"/>
    <property type="match status" value="1"/>
</dbReference>
<comment type="subcellular location">
    <subcellularLocation>
        <location evidence="1 13">Cytoplasm</location>
    </subcellularLocation>
</comment>
<dbReference type="PROSITE" id="PS51163">
    <property type="entry name" value="YRDC"/>
    <property type="match status" value="1"/>
</dbReference>
<evidence type="ECO:0000259" key="15">
    <source>
        <dbReference type="PROSITE" id="PS51163"/>
    </source>
</evidence>
<dbReference type="PANTHER" id="PTHR17490">
    <property type="entry name" value="SUA5"/>
    <property type="match status" value="1"/>
</dbReference>
<keyword evidence="9 13" id="KW-0547">Nucleotide-binding</keyword>
<sequence length="342" mass="36380">MKTKYVTIDHSRPLGPQVAPWGEILRAGGLVAFPTETVYGLGANGLDSEAAKKIYVAKGRPSDNPLILHVLDRDGLAPLVKEIPPLVDRLISEFWPGPLTLVLPKSDIVPTTVTGGGATVAVRAPSQPVARALITAAGVPLAAPSANLSGRPSPVTAPAVRHDLDGRVDVILDDGACRIGLESTVVSLQENELVIYRPGAITLEMLSAFAPTRLDTALVTGQGIPKAPGMKYRHYAPRVPVYLYTGETEKIRAALAKTYDSRRGYLVSAETARALPAGENIYIWGEAADAAAYAAHLYQGLLYLDETAAEEIYAEGISDQGIGLAVMNRLLKAAAYQVREVK</sequence>
<gene>
    <name evidence="16" type="ORF">HNR45_001165</name>
</gene>
<evidence type="ECO:0000256" key="8">
    <source>
        <dbReference type="ARBA" id="ARBA00022695"/>
    </source>
</evidence>
<feature type="binding site" evidence="14">
    <location>
        <position position="69"/>
    </location>
    <ligand>
        <name>L-threonine</name>
        <dbReference type="ChEBI" id="CHEBI:57926"/>
    </ligand>
</feature>
<organism evidence="16 17">
    <name type="scientific">Negativicoccus succinicivorans</name>
    <dbReference type="NCBI Taxonomy" id="620903"/>
    <lineage>
        <taxon>Bacteria</taxon>
        <taxon>Bacillati</taxon>
        <taxon>Bacillota</taxon>
        <taxon>Negativicutes</taxon>
        <taxon>Veillonellales</taxon>
        <taxon>Veillonellaceae</taxon>
        <taxon>Negativicoccus</taxon>
    </lineage>
</organism>
<dbReference type="Pfam" id="PF03481">
    <property type="entry name" value="Sua5_C"/>
    <property type="match status" value="1"/>
</dbReference>
<feature type="binding site" evidence="14">
    <location>
        <position position="235"/>
    </location>
    <ligand>
        <name>ATP</name>
        <dbReference type="ChEBI" id="CHEBI:30616"/>
    </ligand>
</feature>
<evidence type="ECO:0000256" key="3">
    <source>
        <dbReference type="ARBA" id="ARBA00012584"/>
    </source>
</evidence>
<feature type="binding site" evidence="14">
    <location>
        <position position="145"/>
    </location>
    <ligand>
        <name>ATP</name>
        <dbReference type="ChEBI" id="CHEBI:30616"/>
    </ligand>
</feature>
<evidence type="ECO:0000256" key="11">
    <source>
        <dbReference type="ARBA" id="ARBA00029774"/>
    </source>
</evidence>
<accession>A0A841QZL8</accession>
<keyword evidence="17" id="KW-1185">Reference proteome</keyword>
<keyword evidence="10 13" id="KW-0067">ATP-binding</keyword>
<feature type="binding site" evidence="14">
    <location>
        <position position="143"/>
    </location>
    <ligand>
        <name>L-threonine</name>
        <dbReference type="ChEBI" id="CHEBI:57926"/>
    </ligand>
</feature>
<dbReference type="Gene3D" id="3.40.50.11030">
    <property type="entry name" value="Threonylcarbamoyl-AMP synthase, C-terminal domain"/>
    <property type="match status" value="1"/>
</dbReference>
<feature type="binding site" evidence="14">
    <location>
        <position position="183"/>
    </location>
    <ligand>
        <name>L-threonine</name>
        <dbReference type="ChEBI" id="CHEBI:57926"/>
    </ligand>
</feature>
<keyword evidence="7 13" id="KW-0819">tRNA processing</keyword>
<dbReference type="GO" id="GO:0003725">
    <property type="term" value="F:double-stranded RNA binding"/>
    <property type="evidence" value="ECO:0007669"/>
    <property type="project" value="UniProtKB-UniRule"/>
</dbReference>
<comment type="caution">
    <text evidence="16">The sequence shown here is derived from an EMBL/GenBank/DDBJ whole genome shotgun (WGS) entry which is preliminary data.</text>
</comment>
<dbReference type="PANTHER" id="PTHR17490:SF16">
    <property type="entry name" value="THREONYLCARBAMOYL-AMP SYNTHASE"/>
    <property type="match status" value="1"/>
</dbReference>
<feature type="domain" description="YrdC-like" evidence="15">
    <location>
        <begin position="15"/>
        <end position="201"/>
    </location>
</feature>
<feature type="binding site" evidence="14">
    <location>
        <position position="119"/>
    </location>
    <ligand>
        <name>ATP</name>
        <dbReference type="ChEBI" id="CHEBI:30616"/>
    </ligand>
</feature>
<evidence type="ECO:0000256" key="2">
    <source>
        <dbReference type="ARBA" id="ARBA00007663"/>
    </source>
</evidence>
<dbReference type="AlphaFoldDB" id="A0A841QZL8"/>
<comment type="catalytic activity">
    <reaction evidence="12 13">
        <text>L-threonine + hydrogencarbonate + ATP = L-threonylcarbamoyladenylate + diphosphate + H2O</text>
        <dbReference type="Rhea" id="RHEA:36407"/>
        <dbReference type="ChEBI" id="CHEBI:15377"/>
        <dbReference type="ChEBI" id="CHEBI:17544"/>
        <dbReference type="ChEBI" id="CHEBI:30616"/>
        <dbReference type="ChEBI" id="CHEBI:33019"/>
        <dbReference type="ChEBI" id="CHEBI:57926"/>
        <dbReference type="ChEBI" id="CHEBI:73682"/>
        <dbReference type="EC" id="2.7.7.87"/>
    </reaction>
</comment>
<feature type="binding site" evidence="14">
    <location>
        <position position="123"/>
    </location>
    <ligand>
        <name>L-threonine</name>
        <dbReference type="ChEBI" id="CHEBI:57926"/>
    </ligand>
</feature>
<evidence type="ECO:0000256" key="10">
    <source>
        <dbReference type="ARBA" id="ARBA00022840"/>
    </source>
</evidence>
<dbReference type="InterPro" id="IPR017945">
    <property type="entry name" value="DHBP_synth_RibB-like_a/b_dom"/>
</dbReference>
<comment type="similarity">
    <text evidence="2 13">Belongs to the SUA5 family.</text>
</comment>
<protein>
    <recommendedName>
        <fullName evidence="4 13">Threonylcarbamoyl-AMP synthase</fullName>
        <shortName evidence="13">TC-AMP synthase</shortName>
        <ecNumber evidence="3 13">2.7.7.87</ecNumber>
    </recommendedName>
    <alternativeName>
        <fullName evidence="11 13">L-threonylcarbamoyladenylate synthase</fullName>
    </alternativeName>
</protein>
<evidence type="ECO:0000256" key="9">
    <source>
        <dbReference type="ARBA" id="ARBA00022741"/>
    </source>
</evidence>
<dbReference type="PIRSF" id="PIRSF004930">
    <property type="entry name" value="Tln_factor_SUA5"/>
    <property type="match status" value="1"/>
</dbReference>
<feature type="binding site" evidence="14">
    <location>
        <position position="197"/>
    </location>
    <ligand>
        <name>ATP</name>
        <dbReference type="ChEBI" id="CHEBI:30616"/>
    </ligand>
</feature>
<dbReference type="Proteomes" id="UP000591941">
    <property type="component" value="Unassembled WGS sequence"/>
</dbReference>
<dbReference type="EC" id="2.7.7.87" evidence="3 13"/>
<dbReference type="InterPro" id="IPR038385">
    <property type="entry name" value="Sua5/YwlC_C"/>
</dbReference>
<dbReference type="GO" id="GO:0061710">
    <property type="term" value="F:L-threonylcarbamoyladenylate synthase"/>
    <property type="evidence" value="ECO:0007669"/>
    <property type="project" value="UniProtKB-EC"/>
</dbReference>
<keyword evidence="6 13" id="KW-0808">Transferase</keyword>
<evidence type="ECO:0000256" key="6">
    <source>
        <dbReference type="ARBA" id="ARBA00022679"/>
    </source>
</evidence>
<comment type="function">
    <text evidence="13">Required for the formation of a threonylcarbamoyl group on adenosine at position 37 (t(6)A37) in tRNAs that read codons beginning with adenine.</text>
</comment>
<feature type="binding site" evidence="14">
    <location>
        <position position="153"/>
    </location>
    <ligand>
        <name>ATP</name>
        <dbReference type="ChEBI" id="CHEBI:30616"/>
    </ligand>
</feature>
<evidence type="ECO:0000313" key="16">
    <source>
        <dbReference type="EMBL" id="MBB6478104.1"/>
    </source>
</evidence>
<feature type="binding site" evidence="14">
    <location>
        <position position="64"/>
    </location>
    <ligand>
        <name>ATP</name>
        <dbReference type="ChEBI" id="CHEBI:30616"/>
    </ligand>
</feature>
<evidence type="ECO:0000256" key="1">
    <source>
        <dbReference type="ARBA" id="ARBA00004496"/>
    </source>
</evidence>
<dbReference type="InterPro" id="IPR010923">
    <property type="entry name" value="T(6)A37_SUA5"/>
</dbReference>
<dbReference type="GO" id="GO:0006450">
    <property type="term" value="P:regulation of translational fidelity"/>
    <property type="evidence" value="ECO:0007669"/>
    <property type="project" value="TreeGrafter"/>
</dbReference>
<dbReference type="Gene3D" id="3.90.870.10">
    <property type="entry name" value="DHBP synthase"/>
    <property type="match status" value="1"/>
</dbReference>
<dbReference type="GeneID" id="93486426"/>
<keyword evidence="5 13" id="KW-0963">Cytoplasm</keyword>
<evidence type="ECO:0000256" key="13">
    <source>
        <dbReference type="PIRNR" id="PIRNR004930"/>
    </source>
</evidence>
<keyword evidence="8 13" id="KW-0548">Nucleotidyltransferase</keyword>
<dbReference type="InterPro" id="IPR005145">
    <property type="entry name" value="Sua5_C"/>
</dbReference>
<feature type="binding site" evidence="14">
    <location>
        <position position="60"/>
    </location>
    <ligand>
        <name>ATP</name>
        <dbReference type="ChEBI" id="CHEBI:30616"/>
    </ligand>
</feature>
<proteinExistence type="inferred from homology"/>
<evidence type="ECO:0000256" key="5">
    <source>
        <dbReference type="ARBA" id="ARBA00022490"/>
    </source>
</evidence>
<dbReference type="SUPFAM" id="SSF55821">
    <property type="entry name" value="YrdC/RibB"/>
    <property type="match status" value="1"/>
</dbReference>
<dbReference type="InterPro" id="IPR050156">
    <property type="entry name" value="TC-AMP_synthase_SUA5"/>
</dbReference>
<dbReference type="RefSeq" id="WP_159823240.1">
    <property type="nucleotide sequence ID" value="NZ_CABWNB010000004.1"/>
</dbReference>
<dbReference type="GO" id="GO:0000049">
    <property type="term" value="F:tRNA binding"/>
    <property type="evidence" value="ECO:0007669"/>
    <property type="project" value="TreeGrafter"/>
</dbReference>
<feature type="binding site" evidence="14">
    <location>
        <position position="37"/>
    </location>
    <ligand>
        <name>L-threonine</name>
        <dbReference type="ChEBI" id="CHEBI:57926"/>
    </ligand>
</feature>
<evidence type="ECO:0000256" key="4">
    <source>
        <dbReference type="ARBA" id="ARBA00015492"/>
    </source>
</evidence>
<evidence type="ECO:0000313" key="17">
    <source>
        <dbReference type="Proteomes" id="UP000591941"/>
    </source>
</evidence>
<dbReference type="GO" id="GO:0005737">
    <property type="term" value="C:cytoplasm"/>
    <property type="evidence" value="ECO:0007669"/>
    <property type="project" value="UniProtKB-SubCell"/>
</dbReference>
<dbReference type="EMBL" id="JACHHI010000005">
    <property type="protein sequence ID" value="MBB6478104.1"/>
    <property type="molecule type" value="Genomic_DNA"/>
</dbReference>
<reference evidence="16 17" key="1">
    <citation type="submission" date="2020-08" db="EMBL/GenBank/DDBJ databases">
        <title>Genomic Encyclopedia of Type Strains, Phase IV (KMG-IV): sequencing the most valuable type-strain genomes for metagenomic binning, comparative biology and taxonomic classification.</title>
        <authorList>
            <person name="Goeker M."/>
        </authorList>
    </citation>
    <scope>NUCLEOTIDE SEQUENCE [LARGE SCALE GENOMIC DNA]</scope>
    <source>
        <strain evidence="16 17">DSM 21255</strain>
    </source>
</reference>
<dbReference type="InterPro" id="IPR006070">
    <property type="entry name" value="Sua5-like_dom"/>
</dbReference>
<dbReference type="OrthoDB" id="9814580at2"/>
<evidence type="ECO:0000256" key="14">
    <source>
        <dbReference type="PIRSR" id="PIRSR004930-1"/>
    </source>
</evidence>
<dbReference type="NCBIfam" id="TIGR00057">
    <property type="entry name" value="L-threonylcarbamoyladenylate synthase"/>
    <property type="match status" value="1"/>
</dbReference>
<evidence type="ECO:0000256" key="7">
    <source>
        <dbReference type="ARBA" id="ARBA00022694"/>
    </source>
</evidence>